<dbReference type="Proteomes" id="UP000004061">
    <property type="component" value="Unassembled WGS sequence"/>
</dbReference>
<name>B5W5I6_LIMMA</name>
<dbReference type="AlphaFoldDB" id="B5W5I6"/>
<protein>
    <submittedName>
        <fullName evidence="1">Uncharacterized protein</fullName>
    </submittedName>
</protein>
<organism evidence="1 2">
    <name type="scientific">Limnospira maxima CS-328</name>
    <dbReference type="NCBI Taxonomy" id="513049"/>
    <lineage>
        <taxon>Bacteria</taxon>
        <taxon>Bacillati</taxon>
        <taxon>Cyanobacteriota</taxon>
        <taxon>Cyanophyceae</taxon>
        <taxon>Oscillatoriophycideae</taxon>
        <taxon>Oscillatoriales</taxon>
        <taxon>Sirenicapillariaceae</taxon>
        <taxon>Limnospira</taxon>
    </lineage>
</organism>
<keyword evidence="2" id="KW-1185">Reference proteome</keyword>
<comment type="caution">
    <text evidence="1">The sequence shown here is derived from an EMBL/GenBank/DDBJ whole genome shotgun (WGS) entry which is preliminary data.</text>
</comment>
<dbReference type="EMBL" id="ABYK01000035">
    <property type="protein sequence ID" value="EDZ93253.1"/>
    <property type="molecule type" value="Genomic_DNA"/>
</dbReference>
<accession>B5W5I6</accession>
<sequence length="30" mass="3119">MGEAIAPLPEKMVGPVARRGVGINDKQQGV</sequence>
<gene>
    <name evidence="1" type="ORF">AmaxDRAFT_4035</name>
</gene>
<evidence type="ECO:0000313" key="1">
    <source>
        <dbReference type="EMBL" id="EDZ93253.1"/>
    </source>
</evidence>
<proteinExistence type="predicted"/>
<reference evidence="1 2" key="1">
    <citation type="journal article" date="2011" name="Appl. Environ. Microbiol.">
        <title>Contribution of a Sodium Ion Gradient to Energy Conservation during Fermentation in the Cyanobacterium Arthrospira (Spirulina) maxima CS-328.</title>
        <authorList>
            <person name="Carrieri D."/>
            <person name="Ananyev G."/>
            <person name="Lenz O."/>
            <person name="Bryant D.A."/>
            <person name="Dismukes G.C."/>
        </authorList>
    </citation>
    <scope>NUCLEOTIDE SEQUENCE [LARGE SCALE GENOMIC DNA]</scope>
    <source>
        <strain evidence="1 2">CS-328</strain>
    </source>
</reference>
<evidence type="ECO:0000313" key="2">
    <source>
        <dbReference type="Proteomes" id="UP000004061"/>
    </source>
</evidence>